<dbReference type="EMBL" id="MN739479">
    <property type="protein sequence ID" value="QHT07028.1"/>
    <property type="molecule type" value="Genomic_DNA"/>
</dbReference>
<reference evidence="1" key="1">
    <citation type="journal article" date="2020" name="Nature">
        <title>Giant virus diversity and host interactions through global metagenomics.</title>
        <authorList>
            <person name="Schulz F."/>
            <person name="Roux S."/>
            <person name="Paez-Espino D."/>
            <person name="Jungbluth S."/>
            <person name="Walsh D.A."/>
            <person name="Denef V.J."/>
            <person name="McMahon K.D."/>
            <person name="Konstantinidis K.T."/>
            <person name="Eloe-Fadrosh E.A."/>
            <person name="Kyrpides N.C."/>
            <person name="Woyke T."/>
        </authorList>
    </citation>
    <scope>NUCLEOTIDE SEQUENCE</scope>
    <source>
        <strain evidence="1">GVMAG-M-3300021962-46</strain>
    </source>
</reference>
<protein>
    <submittedName>
        <fullName evidence="1">Uncharacterized protein</fullName>
    </submittedName>
</protein>
<dbReference type="AlphaFoldDB" id="A0A6C0CR48"/>
<accession>A0A6C0CR48</accession>
<organism evidence="1">
    <name type="scientific">viral metagenome</name>
    <dbReference type="NCBI Taxonomy" id="1070528"/>
    <lineage>
        <taxon>unclassified sequences</taxon>
        <taxon>metagenomes</taxon>
        <taxon>organismal metagenomes</taxon>
    </lineage>
</organism>
<name>A0A6C0CR48_9ZZZZ</name>
<sequence length="349" mass="41794">MVGVCVYFSRNRMGHRCLRSCRNQYCYAHSRQYQLLQQYLNDYFKVRIYSLNDIYLYLDDLSLDIVKVIVSYLTDHSTLRHYLVKLQLILPNSHYTKQQLLEQILLYHRKVHYVYKHEISLRTLQKKWLISSKKGPYIPHNAVNNTDPFTLEPIIEIDSALLFSYKDSQKNIYVFRGHEFAHHIDINGPYNPLNRDDLSSYTIYRLRCFIEDSSHLHTFEYVWNTPKEAFLDVLYEYEKYGIYTLLDWFIQLNIAQIINIFILFNEIMIDHQIDLFDIKMLDEALINHHNQEMAQMALAIEMKKIIELEHPKKFYFICSLFIIIAKVDKTIGRALPNWVWLGTNISNNE</sequence>
<proteinExistence type="predicted"/>
<evidence type="ECO:0000313" key="1">
    <source>
        <dbReference type="EMBL" id="QHT07028.1"/>
    </source>
</evidence>